<feature type="domain" description="Pyrroline-5-carboxylate reductase catalytic N-terminal" evidence="2">
    <location>
        <begin position="6"/>
        <end position="104"/>
    </location>
</feature>
<dbReference type="STRING" id="1703345.A3860_11485"/>
<evidence type="ECO:0000313" key="4">
    <source>
        <dbReference type="Proteomes" id="UP000192796"/>
    </source>
</evidence>
<comment type="caution">
    <text evidence="3">The sequence shown here is derived from an EMBL/GenBank/DDBJ whole genome shotgun (WGS) entry which is preliminary data.</text>
</comment>
<dbReference type="OrthoDB" id="1523398at2"/>
<evidence type="ECO:0000256" key="1">
    <source>
        <dbReference type="ARBA" id="ARBA00023002"/>
    </source>
</evidence>
<dbReference type="InterPro" id="IPR028939">
    <property type="entry name" value="P5C_Rdtase_cat_N"/>
</dbReference>
<evidence type="ECO:0000313" key="3">
    <source>
        <dbReference type="EMBL" id="OQP57178.1"/>
    </source>
</evidence>
<gene>
    <name evidence="3" type="ORF">A3860_11485</name>
</gene>
<dbReference type="EMBL" id="LVYD01000124">
    <property type="protein sequence ID" value="OQP57178.1"/>
    <property type="molecule type" value="Genomic_DNA"/>
</dbReference>
<name>A0A1V9FFP7_9BACT</name>
<proteinExistence type="predicted"/>
<dbReference type="Proteomes" id="UP000192796">
    <property type="component" value="Unassembled WGS sequence"/>
</dbReference>
<dbReference type="PANTHER" id="PTHR14239">
    <property type="entry name" value="DUDULIN-RELATED"/>
    <property type="match status" value="1"/>
</dbReference>
<dbReference type="GO" id="GO:0016491">
    <property type="term" value="F:oxidoreductase activity"/>
    <property type="evidence" value="ECO:0007669"/>
    <property type="project" value="UniProtKB-KW"/>
</dbReference>
<dbReference type="AlphaFoldDB" id="A0A1V9FFP7"/>
<dbReference type="Gene3D" id="3.40.50.720">
    <property type="entry name" value="NAD(P)-binding Rossmann-like Domain"/>
    <property type="match status" value="1"/>
</dbReference>
<dbReference type="InterPro" id="IPR051267">
    <property type="entry name" value="STEAP_metalloreductase"/>
</dbReference>
<dbReference type="Pfam" id="PF03807">
    <property type="entry name" value="F420_oxidored"/>
    <property type="match status" value="1"/>
</dbReference>
<keyword evidence="4" id="KW-1185">Reference proteome</keyword>
<reference evidence="3 4" key="1">
    <citation type="submission" date="2016-03" db="EMBL/GenBank/DDBJ databases">
        <title>Niastella vici sp. nov., isolated from farmland soil.</title>
        <authorList>
            <person name="Chen L."/>
            <person name="Wang D."/>
            <person name="Yang S."/>
            <person name="Wang G."/>
        </authorList>
    </citation>
    <scope>NUCLEOTIDE SEQUENCE [LARGE SCALE GENOMIC DNA]</scope>
    <source>
        <strain evidence="3 4">DJ57</strain>
    </source>
</reference>
<accession>A0A1V9FFP7</accession>
<evidence type="ECO:0000259" key="2">
    <source>
        <dbReference type="Pfam" id="PF03807"/>
    </source>
</evidence>
<dbReference type="SUPFAM" id="SSF51735">
    <property type="entry name" value="NAD(P)-binding Rossmann-fold domains"/>
    <property type="match status" value="1"/>
</dbReference>
<protein>
    <submittedName>
        <fullName evidence="3">NADP oxidoreductase</fullName>
    </submittedName>
</protein>
<keyword evidence="1" id="KW-0560">Oxidoreductase</keyword>
<organism evidence="3 4">
    <name type="scientific">Niastella vici</name>
    <dbReference type="NCBI Taxonomy" id="1703345"/>
    <lineage>
        <taxon>Bacteria</taxon>
        <taxon>Pseudomonadati</taxon>
        <taxon>Bacteroidota</taxon>
        <taxon>Chitinophagia</taxon>
        <taxon>Chitinophagales</taxon>
        <taxon>Chitinophagaceae</taxon>
        <taxon>Niastella</taxon>
    </lineage>
</organism>
<sequence length="220" mass="23880">MSAKQTIAIIGATGNMGAAIARSLSKGKNRLLLFSHNQDKSQQLAHDIKNSHTSADVESIECKVNASWEADIIILAVPYGAEKEIAAQIRDVANQKIVISIANPLNETYKKMVTPTDTSAAEELQKLLPNSKVVKAFNTIFAADFANPVIDGKQVDSFIAGNDAEAVDTVTELVKTAGFNAIVAGELPASRTLEHMMLLLIQLTMKHNYNWLAGWKILHN</sequence>
<dbReference type="InterPro" id="IPR036291">
    <property type="entry name" value="NAD(P)-bd_dom_sf"/>
</dbReference>